<sequence>MVNIKEEKCLKEQKPKGKSAICQGGKHQDLPLMIDLRFFYSVKMAVVFILMLLSSTTLKAQRNENDKFYDLMAAIGEHFGGELNKAEKALELDLNESELSIFDYWIEIIEMKTKNTQKPIFGVAIYSEKYDGFKSEGSKERAFKLSRENYKILKQLNDQKFSIYESLNLLKAAFNWAYSPTRRIDPELHFDSQDKEIQQEVQKDFEENCKKFENEEEKIMFLNNVHYELAINFEFNHRKGKEQQEHQHQHHQQAQLKQAKKVGDSRRRRRPGAWPTRAIGGMEQECEGSGVQRAKIQQGQVVQRGQAFVRTGQTGTGEAGQWGFSGVQLAEVHPGQNFLQHGQFRFGQAGIGGSGQTGGQGGGGFQLAGIQASQQTFRISYTNSKSGQVKAVNMESSWHLEFNCRMEFSTARTLDTIDNTDRGEAANGDSAVFSVPIFNMVKSLGTRSMSAKPGRWRMEVSMVKTFCTRLLSASPNRLEAVRWRMEISMAKTLTLDNPGRLKAGRWRMEYQWCLEFKWHMEFSMVNPKSAKPGRLEAVSMKSRWRMEFRWPMIRRM</sequence>
<evidence type="ECO:0000313" key="3">
    <source>
        <dbReference type="Proteomes" id="UP000887572"/>
    </source>
</evidence>
<reference evidence="4" key="1">
    <citation type="submission" date="2022-11" db="UniProtKB">
        <authorList>
            <consortium name="WormBaseParasite"/>
        </authorList>
    </citation>
    <scope>IDENTIFICATION</scope>
</reference>
<evidence type="ECO:0000256" key="2">
    <source>
        <dbReference type="SAM" id="Phobius"/>
    </source>
</evidence>
<keyword evidence="2" id="KW-1133">Transmembrane helix</keyword>
<evidence type="ECO:0000256" key="1">
    <source>
        <dbReference type="SAM" id="MobiDB-lite"/>
    </source>
</evidence>
<keyword evidence="2" id="KW-0812">Transmembrane</keyword>
<dbReference type="AlphaFoldDB" id="A0A914H6V2"/>
<proteinExistence type="predicted"/>
<evidence type="ECO:0000313" key="4">
    <source>
        <dbReference type="WBParaSite" id="Gr19_v10_g14238.t4"/>
    </source>
</evidence>
<feature type="region of interest" description="Disordered" evidence="1">
    <location>
        <begin position="240"/>
        <end position="276"/>
    </location>
</feature>
<protein>
    <submittedName>
        <fullName evidence="4">Uncharacterized protein</fullName>
    </submittedName>
</protein>
<keyword evidence="2" id="KW-0472">Membrane</keyword>
<feature type="transmembrane region" description="Helical" evidence="2">
    <location>
        <begin position="38"/>
        <end position="58"/>
    </location>
</feature>
<organism evidence="3 4">
    <name type="scientific">Globodera rostochiensis</name>
    <name type="common">Golden nematode worm</name>
    <name type="synonym">Heterodera rostochiensis</name>
    <dbReference type="NCBI Taxonomy" id="31243"/>
    <lineage>
        <taxon>Eukaryota</taxon>
        <taxon>Metazoa</taxon>
        <taxon>Ecdysozoa</taxon>
        <taxon>Nematoda</taxon>
        <taxon>Chromadorea</taxon>
        <taxon>Rhabditida</taxon>
        <taxon>Tylenchina</taxon>
        <taxon>Tylenchomorpha</taxon>
        <taxon>Tylenchoidea</taxon>
        <taxon>Heteroderidae</taxon>
        <taxon>Heteroderinae</taxon>
        <taxon>Globodera</taxon>
    </lineage>
</organism>
<keyword evidence="3" id="KW-1185">Reference proteome</keyword>
<dbReference type="Proteomes" id="UP000887572">
    <property type="component" value="Unplaced"/>
</dbReference>
<name>A0A914H6V2_GLORO</name>
<accession>A0A914H6V2</accession>
<dbReference type="WBParaSite" id="Gr19_v10_g14238.t4">
    <property type="protein sequence ID" value="Gr19_v10_g14238.t4"/>
    <property type="gene ID" value="Gr19_v10_g14238"/>
</dbReference>